<accession>A0A8T0RM38</accession>
<comment type="pathway">
    <text evidence="2">Glycan metabolism.</text>
</comment>
<dbReference type="PANTHER" id="PTHR20961:SF144">
    <property type="entry name" value="OS01G0119100 PROTEIN"/>
    <property type="match status" value="1"/>
</dbReference>
<feature type="region of interest" description="Disordered" evidence="6">
    <location>
        <begin position="188"/>
        <end position="212"/>
    </location>
</feature>
<feature type="compositionally biased region" description="Basic and acidic residues" evidence="6">
    <location>
        <begin position="107"/>
        <end position="116"/>
    </location>
</feature>
<feature type="compositionally biased region" description="Low complexity" evidence="6">
    <location>
        <begin position="126"/>
        <end position="135"/>
    </location>
</feature>
<evidence type="ECO:0000256" key="5">
    <source>
        <dbReference type="ARBA" id="ARBA00023180"/>
    </source>
</evidence>
<dbReference type="InterPro" id="IPR007657">
    <property type="entry name" value="Glycosyltransferase_61"/>
</dbReference>
<keyword evidence="3" id="KW-0328">Glycosyltransferase</keyword>
<dbReference type="InterPro" id="IPR049625">
    <property type="entry name" value="Glyco_transf_61_cat"/>
</dbReference>
<organism evidence="8 9">
    <name type="scientific">Panicum virgatum</name>
    <name type="common">Blackwell switchgrass</name>
    <dbReference type="NCBI Taxonomy" id="38727"/>
    <lineage>
        <taxon>Eukaryota</taxon>
        <taxon>Viridiplantae</taxon>
        <taxon>Streptophyta</taxon>
        <taxon>Embryophyta</taxon>
        <taxon>Tracheophyta</taxon>
        <taxon>Spermatophyta</taxon>
        <taxon>Magnoliopsida</taxon>
        <taxon>Liliopsida</taxon>
        <taxon>Poales</taxon>
        <taxon>Poaceae</taxon>
        <taxon>PACMAD clade</taxon>
        <taxon>Panicoideae</taxon>
        <taxon>Panicodae</taxon>
        <taxon>Paniceae</taxon>
        <taxon>Panicinae</taxon>
        <taxon>Panicum</taxon>
        <taxon>Panicum sect. Hiantes</taxon>
    </lineage>
</organism>
<dbReference type="EMBL" id="CM029046">
    <property type="protein sequence ID" value="KAG2587311.1"/>
    <property type="molecule type" value="Genomic_DNA"/>
</dbReference>
<evidence type="ECO:0000256" key="4">
    <source>
        <dbReference type="ARBA" id="ARBA00022679"/>
    </source>
</evidence>
<proteinExistence type="predicted"/>
<dbReference type="AlphaFoldDB" id="A0A8T0RM38"/>
<evidence type="ECO:0000256" key="6">
    <source>
        <dbReference type="SAM" id="MobiDB-lite"/>
    </source>
</evidence>
<feature type="region of interest" description="Disordered" evidence="6">
    <location>
        <begin position="82"/>
        <end position="150"/>
    </location>
</feature>
<evidence type="ECO:0000259" key="7">
    <source>
        <dbReference type="Pfam" id="PF04577"/>
    </source>
</evidence>
<keyword evidence="9" id="KW-1185">Reference proteome</keyword>
<feature type="domain" description="Glycosyltransferase 61 catalytic" evidence="7">
    <location>
        <begin position="442"/>
        <end position="553"/>
    </location>
</feature>
<dbReference type="Pfam" id="PF04577">
    <property type="entry name" value="Glyco_transf_61"/>
    <property type="match status" value="1"/>
</dbReference>
<dbReference type="GO" id="GO:0016763">
    <property type="term" value="F:pentosyltransferase activity"/>
    <property type="evidence" value="ECO:0007669"/>
    <property type="project" value="UniProtKB-ARBA"/>
</dbReference>
<evidence type="ECO:0000313" key="8">
    <source>
        <dbReference type="EMBL" id="KAG2587311.1"/>
    </source>
</evidence>
<feature type="compositionally biased region" description="Low complexity" evidence="6">
    <location>
        <begin position="195"/>
        <end position="209"/>
    </location>
</feature>
<gene>
    <name evidence="8" type="ORF">PVAP13_5NG133600</name>
</gene>
<comment type="subcellular location">
    <subcellularLocation>
        <location evidence="1">Golgi apparatus membrane</location>
        <topology evidence="1">Single-pass type II membrane protein</topology>
    </subcellularLocation>
</comment>
<reference evidence="8" key="1">
    <citation type="submission" date="2020-05" db="EMBL/GenBank/DDBJ databases">
        <title>WGS assembly of Panicum virgatum.</title>
        <authorList>
            <person name="Lovell J.T."/>
            <person name="Jenkins J."/>
            <person name="Shu S."/>
            <person name="Juenger T.E."/>
            <person name="Schmutz J."/>
        </authorList>
    </citation>
    <scope>NUCLEOTIDE SEQUENCE</scope>
    <source>
        <strain evidence="8">AP13</strain>
    </source>
</reference>
<keyword evidence="4" id="KW-0808">Transferase</keyword>
<keyword evidence="5" id="KW-0325">Glycoprotein</keyword>
<evidence type="ECO:0000256" key="3">
    <source>
        <dbReference type="ARBA" id="ARBA00022676"/>
    </source>
</evidence>
<sequence length="653" mass="70520">MGMDGGGGGGGGKLPYSYAGVGHQDGKLVKSFSRVEPRKFGMGLVAGFLLVTCAYFSTAKFDAIHIAMDLGVQDRNALSKEGSRAEVLEKDDGNASSSGPDSGRNAPLEDTRRDETFVGGSGDAGAGVDASSAAATNPAGEGEVPAKDDDATAAVLPPVSLEEAANGTQESGVLEDAELQFQEAVAELPSKKSNDSAAAAAASGNGSNSPTVVHSDPAILPAPVQQIPPAIQEVKALADQQIPAVPEVKQADSETPAREWKPLCDLTSNRRIDWCELDGDVRVLGANASVTLVAPPAADARTFREESWRIKPYPRKADPNAMRNVRVVTVRSVSAGAPACTDRHDDVPALVFSDRGYTGNYFHAYTDVILPLFLTARRYAGEVLLLVTDLQMWWVGKFLPVFKSISNYEPVDLDHDPRVHCFRHVQVGLTNHDDFSIDPRRAPNGYSMLDFTKFMRTTYGLPRDVAWPAAANATAGRSRPRLLLIARARTRRFVNTDEIVRGAEKVGFEVAVSEGEHEVAPFAELANSCDAIMGVHGAGLTNMVFVPTGGVVIQVVPLGGLEFVAGYFRGPSRDMGLRYLEYRITPEESTLIDQYPRDHVIFTDPEGVKNKGWESLKDAYLDKQDVRLDMRRFRPTLKKAMAHLRKAKADDAN</sequence>
<dbReference type="Proteomes" id="UP000823388">
    <property type="component" value="Chromosome 5N"/>
</dbReference>
<evidence type="ECO:0000256" key="1">
    <source>
        <dbReference type="ARBA" id="ARBA00004323"/>
    </source>
</evidence>
<evidence type="ECO:0000313" key="9">
    <source>
        <dbReference type="Proteomes" id="UP000823388"/>
    </source>
</evidence>
<feature type="compositionally biased region" description="Basic and acidic residues" evidence="6">
    <location>
        <begin position="82"/>
        <end position="93"/>
    </location>
</feature>
<protein>
    <recommendedName>
        <fullName evidence="7">Glycosyltransferase 61 catalytic domain-containing protein</fullName>
    </recommendedName>
</protein>
<dbReference type="GO" id="GO:0000139">
    <property type="term" value="C:Golgi membrane"/>
    <property type="evidence" value="ECO:0007669"/>
    <property type="project" value="UniProtKB-SubCell"/>
</dbReference>
<name>A0A8T0RM38_PANVG</name>
<comment type="caution">
    <text evidence="8">The sequence shown here is derived from an EMBL/GenBank/DDBJ whole genome shotgun (WGS) entry which is preliminary data.</text>
</comment>
<dbReference type="PANTHER" id="PTHR20961">
    <property type="entry name" value="GLYCOSYLTRANSFERASE"/>
    <property type="match status" value="1"/>
</dbReference>
<evidence type="ECO:0000256" key="2">
    <source>
        <dbReference type="ARBA" id="ARBA00004881"/>
    </source>
</evidence>